<dbReference type="SMART" id="SM01016">
    <property type="entry name" value="Arg_tRNA_synt_N"/>
    <property type="match status" value="1"/>
</dbReference>
<dbReference type="InterPro" id="IPR014729">
    <property type="entry name" value="Rossmann-like_a/b/a_fold"/>
</dbReference>
<dbReference type="GO" id="GO:0004814">
    <property type="term" value="F:arginine-tRNA ligase activity"/>
    <property type="evidence" value="ECO:0007669"/>
    <property type="project" value="UniProtKB-UniRule"/>
</dbReference>
<evidence type="ECO:0000256" key="3">
    <source>
        <dbReference type="ARBA" id="ARBA00022490"/>
    </source>
</evidence>
<evidence type="ECO:0000256" key="2">
    <source>
        <dbReference type="ARBA" id="ARBA00005594"/>
    </source>
</evidence>
<comment type="similarity">
    <text evidence="2 10 11">Belongs to the class-I aminoacyl-tRNA synthetase family.</text>
</comment>
<dbReference type="InterPro" id="IPR036695">
    <property type="entry name" value="Arg-tRNA-synth_N_sf"/>
</dbReference>
<dbReference type="Proteomes" id="UP000186895">
    <property type="component" value="Unassembled WGS sequence"/>
</dbReference>
<feature type="short sequence motif" description="'HIGH' region" evidence="10">
    <location>
        <begin position="128"/>
        <end position="138"/>
    </location>
</feature>
<dbReference type="PROSITE" id="PS00178">
    <property type="entry name" value="AA_TRNA_LIGASE_I"/>
    <property type="match status" value="1"/>
</dbReference>
<dbReference type="PANTHER" id="PTHR11956">
    <property type="entry name" value="ARGINYL-TRNA SYNTHETASE"/>
    <property type="match status" value="1"/>
</dbReference>
<evidence type="ECO:0000256" key="7">
    <source>
        <dbReference type="ARBA" id="ARBA00022917"/>
    </source>
</evidence>
<feature type="domain" description="Arginyl tRNA synthetase N-terminal" evidence="13">
    <location>
        <begin position="3"/>
        <end position="91"/>
    </location>
</feature>
<evidence type="ECO:0000313" key="14">
    <source>
        <dbReference type="EMBL" id="SIQ88484.1"/>
    </source>
</evidence>
<dbReference type="InterPro" id="IPR001278">
    <property type="entry name" value="Arg-tRNA-ligase"/>
</dbReference>
<dbReference type="NCBIfam" id="TIGR00456">
    <property type="entry name" value="argS"/>
    <property type="match status" value="1"/>
</dbReference>
<accession>A0A1N6WEK2</accession>
<keyword evidence="3 10" id="KW-0963">Cytoplasm</keyword>
<evidence type="ECO:0000313" key="15">
    <source>
        <dbReference type="Proteomes" id="UP000186895"/>
    </source>
</evidence>
<dbReference type="InterPro" id="IPR035684">
    <property type="entry name" value="ArgRS_core"/>
</dbReference>
<evidence type="ECO:0000256" key="4">
    <source>
        <dbReference type="ARBA" id="ARBA00022598"/>
    </source>
</evidence>
<evidence type="ECO:0000256" key="6">
    <source>
        <dbReference type="ARBA" id="ARBA00022840"/>
    </source>
</evidence>
<dbReference type="GO" id="GO:0005524">
    <property type="term" value="F:ATP binding"/>
    <property type="evidence" value="ECO:0007669"/>
    <property type="project" value="UniProtKB-UniRule"/>
</dbReference>
<dbReference type="PRINTS" id="PR01038">
    <property type="entry name" value="TRNASYNTHARG"/>
</dbReference>
<sequence>MKEQIAQLIETALDSLIADGTLPADITPNIQVENTRDKAHGDFASNIALTLAKPARRNPRELAQQICDALPQSGSVDKTEIAGPGFINFFANQASTFAVVGEILEQGDSFGRAQPNSGPRMQVEFVSANPTGPLHVGHGRGAAYGATVSDLLEAAGVEVEREYYVNDAGRQMNILAVSVWLRYLELNDQELTFPSNGYQGYYIRDIANDLIKDHGDRFNFPAADVFFEIPADEPAGGDKEIHIDALIERARQLLGDDYETVFDAGLTAILGDIREDLSEFGVDYQEWFSERSLTSSGDVSRALEQLEAKGYLYEEEGNLWFRSTDFGDDKDRVVKRANGQTTYFASDIAYHMNKFERGFDKVVNIWGADHHGYIARVKAAIQAMGYDPEKLEVRLVQFAILYRGSERVQMSTRSGSFVTLRELRNEVGNDACRFFYVTRKADQHMDFDLELAKSESKDNPVYYIQYAHARVCSVLRKLDSEGMAWDQAAGLASLERLESETEKDLVKQLAKYPETLQHAALNFEPHMLANYLRDLAGDFHTWYNGHKLIIDDAELRNARLTLSVSVRQVLANGLKLLGVSAPEQM</sequence>
<proteinExistence type="inferred from homology"/>
<dbReference type="FunFam" id="1.10.730.10:FF:000008">
    <property type="entry name" value="Arginine--tRNA ligase"/>
    <property type="match status" value="1"/>
</dbReference>
<dbReference type="Gene3D" id="3.40.50.620">
    <property type="entry name" value="HUPs"/>
    <property type="match status" value="1"/>
</dbReference>
<dbReference type="InterPro" id="IPR008909">
    <property type="entry name" value="DALR_anticod-bd"/>
</dbReference>
<dbReference type="InterPro" id="IPR009080">
    <property type="entry name" value="tRNAsynth_Ia_anticodon-bd"/>
</dbReference>
<dbReference type="InterPro" id="IPR001412">
    <property type="entry name" value="aa-tRNA-synth_I_CS"/>
</dbReference>
<keyword evidence="4 10" id="KW-0436">Ligase</keyword>
<dbReference type="eggNOG" id="COG0018">
    <property type="taxonomic scope" value="Bacteria"/>
</dbReference>
<keyword evidence="5 10" id="KW-0547">Nucleotide-binding</keyword>
<evidence type="ECO:0000256" key="11">
    <source>
        <dbReference type="RuleBase" id="RU363038"/>
    </source>
</evidence>
<dbReference type="SUPFAM" id="SSF47323">
    <property type="entry name" value="Anticodon-binding domain of a subclass of class I aminoacyl-tRNA synthetases"/>
    <property type="match status" value="1"/>
</dbReference>
<name>A0A1N6WEK2_9GAMM</name>
<dbReference type="CDD" id="cd07956">
    <property type="entry name" value="Anticodon_Ia_Arg"/>
    <property type="match status" value="1"/>
</dbReference>
<organism evidence="14 15">
    <name type="scientific">Marinobacterium stanieri</name>
    <dbReference type="NCBI Taxonomy" id="49186"/>
    <lineage>
        <taxon>Bacteria</taxon>
        <taxon>Pseudomonadati</taxon>
        <taxon>Pseudomonadota</taxon>
        <taxon>Gammaproteobacteria</taxon>
        <taxon>Oceanospirillales</taxon>
        <taxon>Oceanospirillaceae</taxon>
        <taxon>Marinobacterium</taxon>
    </lineage>
</organism>
<dbReference type="Gene3D" id="3.30.1360.70">
    <property type="entry name" value="Arginyl tRNA synthetase N-terminal domain"/>
    <property type="match status" value="1"/>
</dbReference>
<dbReference type="HAMAP" id="MF_00123">
    <property type="entry name" value="Arg_tRNA_synth"/>
    <property type="match status" value="1"/>
</dbReference>
<reference evidence="14 15" key="1">
    <citation type="submission" date="2017-01" db="EMBL/GenBank/DDBJ databases">
        <authorList>
            <person name="Mah S.A."/>
            <person name="Swanson W.J."/>
            <person name="Moy G.W."/>
            <person name="Vacquier V.D."/>
        </authorList>
    </citation>
    <scope>NUCLEOTIDE SEQUENCE [LARGE SCALE GENOMIC DNA]</scope>
    <source>
        <strain evidence="14 15">DSM 7027</strain>
    </source>
</reference>
<keyword evidence="8 10" id="KW-0030">Aminoacyl-tRNA synthetase</keyword>
<dbReference type="AlphaFoldDB" id="A0A1N6WEK2"/>
<dbReference type="SUPFAM" id="SSF55190">
    <property type="entry name" value="Arginyl-tRNA synthetase (ArgRS), N-terminal 'additional' domain"/>
    <property type="match status" value="1"/>
</dbReference>
<dbReference type="EC" id="6.1.1.19" evidence="10"/>
<feature type="domain" description="DALR anticodon binding" evidence="12">
    <location>
        <begin position="464"/>
        <end position="585"/>
    </location>
</feature>
<evidence type="ECO:0000256" key="10">
    <source>
        <dbReference type="HAMAP-Rule" id="MF_00123"/>
    </source>
</evidence>
<dbReference type="CDD" id="cd00671">
    <property type="entry name" value="ArgRS_core"/>
    <property type="match status" value="1"/>
</dbReference>
<dbReference type="RefSeq" id="WP_010324713.1">
    <property type="nucleotide sequence ID" value="NZ_FTMN01000010.1"/>
</dbReference>
<dbReference type="GO" id="GO:0005737">
    <property type="term" value="C:cytoplasm"/>
    <property type="evidence" value="ECO:0007669"/>
    <property type="project" value="UniProtKB-SubCell"/>
</dbReference>
<keyword evidence="15" id="KW-1185">Reference proteome</keyword>
<protein>
    <recommendedName>
        <fullName evidence="10">Arginine--tRNA ligase</fullName>
        <ecNumber evidence="10">6.1.1.19</ecNumber>
    </recommendedName>
    <alternativeName>
        <fullName evidence="10">Arginyl-tRNA synthetase</fullName>
        <shortName evidence="10">ArgRS</shortName>
    </alternativeName>
</protein>
<evidence type="ECO:0000256" key="5">
    <source>
        <dbReference type="ARBA" id="ARBA00022741"/>
    </source>
</evidence>
<dbReference type="EMBL" id="FTMN01000010">
    <property type="protein sequence ID" value="SIQ88484.1"/>
    <property type="molecule type" value="Genomic_DNA"/>
</dbReference>
<dbReference type="SMART" id="SM00836">
    <property type="entry name" value="DALR_1"/>
    <property type="match status" value="1"/>
</dbReference>
<dbReference type="InterPro" id="IPR005148">
    <property type="entry name" value="Arg-tRNA-synth_N"/>
</dbReference>
<dbReference type="Pfam" id="PF05746">
    <property type="entry name" value="DALR_1"/>
    <property type="match status" value="1"/>
</dbReference>
<dbReference type="STRING" id="49186.SAMN05421647_110110"/>
<keyword evidence="7 10" id="KW-0648">Protein biosynthesis</keyword>
<dbReference type="GO" id="GO:0006420">
    <property type="term" value="P:arginyl-tRNA aminoacylation"/>
    <property type="evidence" value="ECO:0007669"/>
    <property type="project" value="UniProtKB-UniRule"/>
</dbReference>
<keyword evidence="6 10" id="KW-0067">ATP-binding</keyword>
<dbReference type="PANTHER" id="PTHR11956:SF5">
    <property type="entry name" value="ARGININE--TRNA LIGASE, CYTOPLASMIC"/>
    <property type="match status" value="1"/>
</dbReference>
<evidence type="ECO:0000256" key="1">
    <source>
        <dbReference type="ARBA" id="ARBA00004496"/>
    </source>
</evidence>
<evidence type="ECO:0000256" key="8">
    <source>
        <dbReference type="ARBA" id="ARBA00023146"/>
    </source>
</evidence>
<gene>
    <name evidence="10" type="primary">argS</name>
    <name evidence="14" type="ORF">SAMN05421647_110110</name>
</gene>
<dbReference type="Pfam" id="PF00750">
    <property type="entry name" value="tRNA-synt_1d"/>
    <property type="match status" value="1"/>
</dbReference>
<dbReference type="Gene3D" id="1.10.730.10">
    <property type="entry name" value="Isoleucyl-tRNA Synthetase, Domain 1"/>
    <property type="match status" value="1"/>
</dbReference>
<comment type="subcellular location">
    <subcellularLocation>
        <location evidence="1 10">Cytoplasm</location>
    </subcellularLocation>
</comment>
<comment type="catalytic activity">
    <reaction evidence="9 10">
        <text>tRNA(Arg) + L-arginine + ATP = L-arginyl-tRNA(Arg) + AMP + diphosphate</text>
        <dbReference type="Rhea" id="RHEA:20301"/>
        <dbReference type="Rhea" id="RHEA-COMP:9658"/>
        <dbReference type="Rhea" id="RHEA-COMP:9673"/>
        <dbReference type="ChEBI" id="CHEBI:30616"/>
        <dbReference type="ChEBI" id="CHEBI:32682"/>
        <dbReference type="ChEBI" id="CHEBI:33019"/>
        <dbReference type="ChEBI" id="CHEBI:78442"/>
        <dbReference type="ChEBI" id="CHEBI:78513"/>
        <dbReference type="ChEBI" id="CHEBI:456215"/>
        <dbReference type="EC" id="6.1.1.19"/>
    </reaction>
</comment>
<comment type="subunit">
    <text evidence="10">Monomer.</text>
</comment>
<evidence type="ECO:0000256" key="9">
    <source>
        <dbReference type="ARBA" id="ARBA00049339"/>
    </source>
</evidence>
<evidence type="ECO:0000259" key="13">
    <source>
        <dbReference type="SMART" id="SM01016"/>
    </source>
</evidence>
<evidence type="ECO:0000259" key="12">
    <source>
        <dbReference type="SMART" id="SM00836"/>
    </source>
</evidence>
<dbReference type="FunFam" id="3.30.1360.70:FF:000003">
    <property type="entry name" value="Arginine--tRNA ligase"/>
    <property type="match status" value="1"/>
</dbReference>
<dbReference type="SUPFAM" id="SSF52374">
    <property type="entry name" value="Nucleotidylyl transferase"/>
    <property type="match status" value="1"/>
</dbReference>
<dbReference type="Pfam" id="PF03485">
    <property type="entry name" value="Arg_tRNA_synt_N"/>
    <property type="match status" value="1"/>
</dbReference>